<keyword evidence="1" id="KW-0472">Membrane</keyword>
<protein>
    <submittedName>
        <fullName evidence="2">Unannotated protein</fullName>
    </submittedName>
</protein>
<organism evidence="2">
    <name type="scientific">freshwater metagenome</name>
    <dbReference type="NCBI Taxonomy" id="449393"/>
    <lineage>
        <taxon>unclassified sequences</taxon>
        <taxon>metagenomes</taxon>
        <taxon>ecological metagenomes</taxon>
    </lineage>
</organism>
<feature type="transmembrane region" description="Helical" evidence="1">
    <location>
        <begin position="40"/>
        <end position="57"/>
    </location>
</feature>
<feature type="transmembrane region" description="Helical" evidence="1">
    <location>
        <begin position="64"/>
        <end position="82"/>
    </location>
</feature>
<keyword evidence="1" id="KW-0812">Transmembrane</keyword>
<keyword evidence="1" id="KW-1133">Transmembrane helix</keyword>
<dbReference type="EMBL" id="CAFBLZ010000001">
    <property type="protein sequence ID" value="CAB4880309.1"/>
    <property type="molecule type" value="Genomic_DNA"/>
</dbReference>
<sequence length="115" mass="12685">MEKSWSLLGQYEKKARPSLFGMALSVYIAAETFGSHDHRYKILMCILILISGAYIASKAIPAKSILGISTVLISLIWILPLINDTVFYSLDIWFMSAHSILALAVAGGAFTYLKN</sequence>
<reference evidence="2" key="1">
    <citation type="submission" date="2020-05" db="EMBL/GenBank/DDBJ databases">
        <authorList>
            <person name="Chiriac C."/>
            <person name="Salcher M."/>
            <person name="Ghai R."/>
            <person name="Kavagutti S V."/>
        </authorList>
    </citation>
    <scope>NUCLEOTIDE SEQUENCE</scope>
</reference>
<gene>
    <name evidence="2" type="ORF">UFOPK3482_00003</name>
</gene>
<dbReference type="AlphaFoldDB" id="A0A6J7EJB6"/>
<evidence type="ECO:0000313" key="2">
    <source>
        <dbReference type="EMBL" id="CAB4880309.1"/>
    </source>
</evidence>
<name>A0A6J7EJB6_9ZZZZ</name>
<accession>A0A6J7EJB6</accession>
<proteinExistence type="predicted"/>
<feature type="transmembrane region" description="Helical" evidence="1">
    <location>
        <begin position="94"/>
        <end position="113"/>
    </location>
</feature>
<evidence type="ECO:0000256" key="1">
    <source>
        <dbReference type="SAM" id="Phobius"/>
    </source>
</evidence>